<protein>
    <submittedName>
        <fullName evidence="2">Uncharacterized protein</fullName>
    </submittedName>
</protein>
<feature type="region of interest" description="Disordered" evidence="1">
    <location>
        <begin position="1"/>
        <end position="24"/>
    </location>
</feature>
<dbReference type="Proteomes" id="UP000634136">
    <property type="component" value="Unassembled WGS sequence"/>
</dbReference>
<name>A0A834WGH9_9FABA</name>
<dbReference type="EMBL" id="JAAIUW010000009">
    <property type="protein sequence ID" value="KAF7816229.1"/>
    <property type="molecule type" value="Genomic_DNA"/>
</dbReference>
<proteinExistence type="predicted"/>
<reference evidence="2" key="1">
    <citation type="submission" date="2020-09" db="EMBL/GenBank/DDBJ databases">
        <title>Genome-Enabled Discovery of Anthraquinone Biosynthesis in Senna tora.</title>
        <authorList>
            <person name="Kang S.-H."/>
            <person name="Pandey R.P."/>
            <person name="Lee C.-M."/>
            <person name="Sim J.-S."/>
            <person name="Jeong J.-T."/>
            <person name="Choi B.-S."/>
            <person name="Jung M."/>
            <person name="Ginzburg D."/>
            <person name="Zhao K."/>
            <person name="Won S.Y."/>
            <person name="Oh T.-J."/>
            <person name="Yu Y."/>
            <person name="Kim N.-H."/>
            <person name="Lee O.R."/>
            <person name="Lee T.-H."/>
            <person name="Bashyal P."/>
            <person name="Kim T.-S."/>
            <person name="Lee W.-H."/>
            <person name="Kawkins C."/>
            <person name="Kim C.-K."/>
            <person name="Kim J.S."/>
            <person name="Ahn B.O."/>
            <person name="Rhee S.Y."/>
            <person name="Sohng J.K."/>
        </authorList>
    </citation>
    <scope>NUCLEOTIDE SEQUENCE</scope>
    <source>
        <tissue evidence="2">Leaf</tissue>
    </source>
</reference>
<organism evidence="2 3">
    <name type="scientific">Senna tora</name>
    <dbReference type="NCBI Taxonomy" id="362788"/>
    <lineage>
        <taxon>Eukaryota</taxon>
        <taxon>Viridiplantae</taxon>
        <taxon>Streptophyta</taxon>
        <taxon>Embryophyta</taxon>
        <taxon>Tracheophyta</taxon>
        <taxon>Spermatophyta</taxon>
        <taxon>Magnoliopsida</taxon>
        <taxon>eudicotyledons</taxon>
        <taxon>Gunneridae</taxon>
        <taxon>Pentapetalae</taxon>
        <taxon>rosids</taxon>
        <taxon>fabids</taxon>
        <taxon>Fabales</taxon>
        <taxon>Fabaceae</taxon>
        <taxon>Caesalpinioideae</taxon>
        <taxon>Cassia clade</taxon>
        <taxon>Senna</taxon>
    </lineage>
</organism>
<sequence>MGMTLHSQYSSPQKDQMSYGNKNA</sequence>
<evidence type="ECO:0000313" key="3">
    <source>
        <dbReference type="Proteomes" id="UP000634136"/>
    </source>
</evidence>
<gene>
    <name evidence="2" type="ORF">G2W53_030198</name>
</gene>
<dbReference type="AlphaFoldDB" id="A0A834WGH9"/>
<evidence type="ECO:0000256" key="1">
    <source>
        <dbReference type="SAM" id="MobiDB-lite"/>
    </source>
</evidence>
<keyword evidence="3" id="KW-1185">Reference proteome</keyword>
<accession>A0A834WGH9</accession>
<evidence type="ECO:0000313" key="2">
    <source>
        <dbReference type="EMBL" id="KAF7816229.1"/>
    </source>
</evidence>
<comment type="caution">
    <text evidence="2">The sequence shown here is derived from an EMBL/GenBank/DDBJ whole genome shotgun (WGS) entry which is preliminary data.</text>
</comment>